<reference evidence="1 2" key="1">
    <citation type="submission" date="2019-03" db="EMBL/GenBank/DDBJ databases">
        <title>Subsurface microbial communities from deep shales in Ohio and West Virginia, USA.</title>
        <authorList>
            <person name="Wrighton K."/>
        </authorList>
    </citation>
    <scope>NUCLEOTIDE SEQUENCE [LARGE SCALE GENOMIC DNA]</scope>
    <source>
        <strain evidence="1 2">MSL 6dP</strain>
    </source>
</reference>
<evidence type="ECO:0000313" key="2">
    <source>
        <dbReference type="Proteomes" id="UP000295832"/>
    </source>
</evidence>
<name>A0A4R8GKR2_9FIRM</name>
<comment type="caution">
    <text evidence="1">The sequence shown here is derived from an EMBL/GenBank/DDBJ whole genome shotgun (WGS) entry which is preliminary data.</text>
</comment>
<dbReference type="NCBIfam" id="NF047581">
    <property type="entry name" value="gp105_phage_fam"/>
    <property type="match status" value="1"/>
</dbReference>
<dbReference type="EMBL" id="SOEG01000059">
    <property type="protein sequence ID" value="TDX43704.1"/>
    <property type="molecule type" value="Genomic_DNA"/>
</dbReference>
<proteinExistence type="predicted"/>
<dbReference type="Pfam" id="PF11681">
    <property type="entry name" value="Phage_Tube_PhiTE"/>
    <property type="match status" value="1"/>
</dbReference>
<protein>
    <submittedName>
        <fullName evidence="1">Uncharacterized protein DUF3277</fullName>
    </submittedName>
</protein>
<dbReference type="InterPro" id="IPR021695">
    <property type="entry name" value="Phage_KPP10_Orf10"/>
</dbReference>
<dbReference type="AlphaFoldDB" id="A0A4R8GKR2"/>
<dbReference type="Proteomes" id="UP000295832">
    <property type="component" value="Unassembled WGS sequence"/>
</dbReference>
<dbReference type="RefSeq" id="WP_134119213.1">
    <property type="nucleotide sequence ID" value="NZ_SOEG01000059.1"/>
</dbReference>
<organism evidence="1 2">
    <name type="scientific">Orenia marismortui</name>
    <dbReference type="NCBI Taxonomy" id="46469"/>
    <lineage>
        <taxon>Bacteria</taxon>
        <taxon>Bacillati</taxon>
        <taxon>Bacillota</taxon>
        <taxon>Clostridia</taxon>
        <taxon>Halanaerobiales</taxon>
        <taxon>Halobacteroidaceae</taxon>
        <taxon>Orenia</taxon>
    </lineage>
</organism>
<accession>A0A4R8GKR2</accession>
<gene>
    <name evidence="1" type="ORF">C7959_1597</name>
</gene>
<dbReference type="STRING" id="926561.GCA_000379025_03190"/>
<evidence type="ECO:0000313" key="1">
    <source>
        <dbReference type="EMBL" id="TDX43704.1"/>
    </source>
</evidence>
<keyword evidence="2" id="KW-1185">Reference proteome</keyword>
<sequence length="136" mass="14854">MKQYDPKKVSVTVAGFVLTGFGEDTFITGSRSSDKRTTHVSAKGEVTFSKSADDTGEVTFTLKHNSPGNAMLKRLYNSDDEFQFACVDANIDGDIGVAGSRCVVKTLPDFERGAEVGEVEWNLLVADYDHAFITDF</sequence>